<dbReference type="RefSeq" id="WP_054966844.1">
    <property type="nucleotide sequence ID" value="NZ_FMUN01000001.1"/>
</dbReference>
<dbReference type="Proteomes" id="UP000183104">
    <property type="component" value="Unassembled WGS sequence"/>
</dbReference>
<name>A0A0P9EKC1_9GAMM</name>
<gene>
    <name evidence="1" type="ORF">SAMN05661077_0485</name>
</gene>
<protein>
    <submittedName>
        <fullName evidence="1">Uncharacterized protein</fullName>
    </submittedName>
</protein>
<sequence length="62" mass="7024">MEILHVVRRREDLSEGVNSVLDALDDAHSCRTVCLAEREAGPEEFDAELFSALTEADRVFCW</sequence>
<evidence type="ECO:0000313" key="1">
    <source>
        <dbReference type="EMBL" id="SCX79833.1"/>
    </source>
</evidence>
<dbReference type="EMBL" id="FMUN01000001">
    <property type="protein sequence ID" value="SCX79833.1"/>
    <property type="molecule type" value="Genomic_DNA"/>
</dbReference>
<accession>A0A0P9EKC1</accession>
<proteinExistence type="predicted"/>
<evidence type="ECO:0000313" key="2">
    <source>
        <dbReference type="Proteomes" id="UP000183104"/>
    </source>
</evidence>
<reference evidence="2" key="1">
    <citation type="submission" date="2016-10" db="EMBL/GenBank/DDBJ databases">
        <authorList>
            <person name="Varghese N."/>
        </authorList>
    </citation>
    <scope>NUCLEOTIDE SEQUENCE [LARGE SCALE GENOMIC DNA]</scope>
    <source>
        <strain evidence="2">HL 19</strain>
    </source>
</reference>
<keyword evidence="2" id="KW-1185">Reference proteome</keyword>
<organism evidence="1 2">
    <name type="scientific">Thiohalorhabdus denitrificans</name>
    <dbReference type="NCBI Taxonomy" id="381306"/>
    <lineage>
        <taxon>Bacteria</taxon>
        <taxon>Pseudomonadati</taxon>
        <taxon>Pseudomonadota</taxon>
        <taxon>Gammaproteobacteria</taxon>
        <taxon>Thiohalorhabdales</taxon>
        <taxon>Thiohalorhabdaceae</taxon>
        <taxon>Thiohalorhabdus</taxon>
    </lineage>
</organism>
<dbReference type="AlphaFoldDB" id="A0A0P9EKC1"/>